<dbReference type="InterPro" id="IPR040373">
    <property type="entry name" value="CASZ1"/>
</dbReference>
<feature type="compositionally biased region" description="Low complexity" evidence="2">
    <location>
        <begin position="443"/>
        <end position="458"/>
    </location>
</feature>
<feature type="compositionally biased region" description="Low complexity" evidence="2">
    <location>
        <begin position="1137"/>
        <end position="1160"/>
    </location>
</feature>
<dbReference type="PANTHER" id="PTHR12451:SF0">
    <property type="entry name" value="ZINC FINGER PROTEIN CASTOR HOMOLOG 1"/>
    <property type="match status" value="1"/>
</dbReference>
<dbReference type="Proteomes" id="UP000694420">
    <property type="component" value="Unplaced"/>
</dbReference>
<feature type="compositionally biased region" description="Basic and acidic residues" evidence="2">
    <location>
        <begin position="195"/>
        <end position="210"/>
    </location>
</feature>
<feature type="region of interest" description="Disordered" evidence="2">
    <location>
        <begin position="1648"/>
        <end position="1675"/>
    </location>
</feature>
<evidence type="ECO:0000313" key="4">
    <source>
        <dbReference type="Ensembl" id="ENSNPEP00000011466.1"/>
    </source>
</evidence>
<feature type="domain" description="C2H2-type" evidence="3">
    <location>
        <begin position="599"/>
        <end position="628"/>
    </location>
</feature>
<feature type="compositionally biased region" description="Low complexity" evidence="2">
    <location>
        <begin position="880"/>
        <end position="898"/>
    </location>
</feature>
<feature type="region of interest" description="Disordered" evidence="2">
    <location>
        <begin position="874"/>
        <end position="914"/>
    </location>
</feature>
<feature type="region of interest" description="Disordered" evidence="2">
    <location>
        <begin position="443"/>
        <end position="464"/>
    </location>
</feature>
<feature type="compositionally biased region" description="Basic and acidic residues" evidence="2">
    <location>
        <begin position="147"/>
        <end position="156"/>
    </location>
</feature>
<proteinExistence type="predicted"/>
<keyword evidence="1" id="KW-0862">Zinc</keyword>
<evidence type="ECO:0000259" key="3">
    <source>
        <dbReference type="PROSITE" id="PS50157"/>
    </source>
</evidence>
<dbReference type="InterPro" id="IPR013087">
    <property type="entry name" value="Znf_C2H2_type"/>
</dbReference>
<dbReference type="GO" id="GO:0000977">
    <property type="term" value="F:RNA polymerase II transcription regulatory region sequence-specific DNA binding"/>
    <property type="evidence" value="ECO:0007669"/>
    <property type="project" value="TreeGrafter"/>
</dbReference>
<feature type="compositionally biased region" description="Basic and acidic residues" evidence="2">
    <location>
        <begin position="84"/>
        <end position="96"/>
    </location>
</feature>
<gene>
    <name evidence="4" type="primary">CASZ1</name>
</gene>
<evidence type="ECO:0000313" key="5">
    <source>
        <dbReference type="Proteomes" id="UP000694420"/>
    </source>
</evidence>
<sequence>MGRHPRGCRCGDRDRVFTPHANDYIYGGASARAELWKTERTICTDATSGKPTMAAKRKGGLKLNAICAKLSRQVVFDHGGAEAARVDKGPQRESGNKDLPQPGTKEPGAEFSDGLGRSVQKIEEDKRREVIEKWVNGEYEEPSPGRAEGKEGKGAEGAELPPEGVYMVQPKGCSDEEDNGDEADALRGSQDGSFLDDRDSDGAAAKDDGYRGAAGEASSLRDYAATTMNEFLGMFGYDDQNMRDELARKISFDKLNAATSEATATAASLPGEDAMSKRARFSKYEEYIRKLKAGEQLSWPMHLGKSEELSSKLGKEGSSVLGQPIRVQGPDASLLTETKATILPLPSPSSSQMQGLMSRASKYDFFIQKLKTGESIRPQNGNTYKKASKYDLENVKYLHLFKPGEGSPDMGGAIAFKTGKVGRPSKYDVRNIQKLTPVKAPTPSLAPASLASTPGSAPVAGPEQSVSLPFNTPEYLKSTFSKTDSITTGTVSTVKNGLPTDKPAVSEDVNIYQKYIARFSGSQHCGHIHCAYQYREHYHCLDPECNYQRFTSKQDVIRHYNMHKKRDNSLQHGFMRFSPLDDCSVYYHGCHLNGKSTHYHCMQVGCNKVYTSTSDVMTHENFHKKNTQLINDGFQRFRATEDCGTVECQFYGQKTTHFHCRRPGCTFTFKNKCDIEKHKSYHIKDDAYAKDGFKKFYKYEECKYEGCVYSKATNHFHCIRAGCGFTFTSTSQMTSHKRKHERRHIRSSGVLGLPASLLGSKDNEQEESSNDDLIDFSAMSSKNSSLSASPTSQQSSVSLIVPAAPSSAAELVSSQGSKPANSMTPATKISGLLSQALPSNIPLALALSNSALPGTAGSFFPIIPSRVSTPLPASSANLMTPGSSGTNPSSSAPADSASQTISGSGDPAATTSPAPAASIMERISASKGLISPMMARLAAAALKPSVALEAAGNGQPTTPGRFNPVQVKQEPAETMGSSSAATQDSLQEHSLDLSVKDHGNESNGHTVSANSSLLSSLMNKMSKTSASLGNLLNLKTEGEGSQAATGEPTQYLGKAVKALVQEKLSEPWKMYLRRFGTKDFCDAQCDFLHKVHFHCVVEECGALFSTLDGAIKHANFHFRTEGGTVKSSSESPFPTTAEAKASLAPSSPSATSATMASAPALDVPTQSPAVPSAPTLLAWKQLASTIPQMPQIPAAVPSLATSPLATTSLENAKPQVKPGFLQFQENDPCLATDCKYANKFHFHCLFGNCKYVCKTSGKAESHCLDHINPNNNLVNVRDQFAYYSLQCLCPNQHCEFRMRGHYHCLRPGCYFVTNITTKLPWHVKKHEKAERRAANGFKYFTKREECGRLGCKYNQVNSHFHCIREGCQFSFLLKHQMTSHARKHMRRMLGKNFDRVPTQGPQSMMDTETDEYMDYTGCSPGGISSESSNMDRSCSSTPVGNESTSAGNTITMPTASGAKKRFWIIEDMSPFGKRRKTASSRKMLDEGMMLEGFRRYDLYEDCKDSSCQFSLKVTHYHCTRENCGYKFCGRTHMYKHAQHHDRVDNLVLDDFKRFKSSLSCNFPDCQFSGNSTHFHCLRCGFRCTDSTKVTAHRKHHGKQDVISAAGFCQFSSSVDCEVPDCKYKLKCSHFHCTYPGCKHTVVGMSQMDSHKRKHEKQERGELPAISPGPEGLAPSALEYDIQNSSINLDSSLNLSTDNNSSLFFLQNAAGVGLNDSLDLSKKQSEVAEGPSPSRAGTASQERGAVASGAGDVEDEDDSSQEDEEDDEEEMNEEEEEDEEEEEEEDDDEDDEEEDLNTDSEESLPDPEGLATKEDGETEEAASSTDHGDASRSQGEPAPALTPASVSTSAPAAASTLAPAASP</sequence>
<feature type="compositionally biased region" description="Low complexity" evidence="2">
    <location>
        <begin position="1836"/>
        <end position="1862"/>
    </location>
</feature>
<dbReference type="GO" id="GO:0045944">
    <property type="term" value="P:positive regulation of transcription by RNA polymerase II"/>
    <property type="evidence" value="ECO:0007669"/>
    <property type="project" value="TreeGrafter"/>
</dbReference>
<evidence type="ECO:0000256" key="2">
    <source>
        <dbReference type="SAM" id="MobiDB-lite"/>
    </source>
</evidence>
<dbReference type="Ensembl" id="ENSNPET00000011759.1">
    <property type="protein sequence ID" value="ENSNPEP00000011466.1"/>
    <property type="gene ID" value="ENSNPEG00000008603.1"/>
</dbReference>
<keyword evidence="1" id="KW-0863">Zinc-finger</keyword>
<accession>A0A8C6ZEQ8</accession>
<protein>
    <submittedName>
        <fullName evidence="4">Castor zinc finger 1</fullName>
    </submittedName>
</protein>
<feature type="region of interest" description="Disordered" evidence="2">
    <location>
        <begin position="1721"/>
        <end position="1862"/>
    </location>
</feature>
<dbReference type="PROSITE" id="PS00028">
    <property type="entry name" value="ZINC_FINGER_C2H2_1"/>
    <property type="match status" value="8"/>
</dbReference>
<feature type="compositionally biased region" description="Acidic residues" evidence="2">
    <location>
        <begin position="1751"/>
        <end position="1804"/>
    </location>
</feature>
<dbReference type="GO" id="GO:0008270">
    <property type="term" value="F:zinc ion binding"/>
    <property type="evidence" value="ECO:0007669"/>
    <property type="project" value="UniProtKB-KW"/>
</dbReference>
<dbReference type="PROSITE" id="PS50157">
    <property type="entry name" value="ZINC_FINGER_C2H2_2"/>
    <property type="match status" value="3"/>
</dbReference>
<feature type="region of interest" description="Disordered" evidence="2">
    <location>
        <begin position="1122"/>
        <end position="1167"/>
    </location>
</feature>
<feature type="region of interest" description="Disordered" evidence="2">
    <location>
        <begin position="83"/>
        <end position="215"/>
    </location>
</feature>
<dbReference type="GO" id="GO:0005634">
    <property type="term" value="C:nucleus"/>
    <property type="evidence" value="ECO:0007669"/>
    <property type="project" value="TreeGrafter"/>
</dbReference>
<name>A0A8C6ZEQ8_NOTPE</name>
<feature type="domain" description="C2H2-type" evidence="3">
    <location>
        <begin position="1516"/>
        <end position="1540"/>
    </location>
</feature>
<feature type="compositionally biased region" description="Polar residues" evidence="2">
    <location>
        <begin position="1125"/>
        <end position="1134"/>
    </location>
</feature>
<feature type="compositionally biased region" description="Polar residues" evidence="2">
    <location>
        <begin position="975"/>
        <end position="985"/>
    </location>
</feature>
<dbReference type="PANTHER" id="PTHR12451">
    <property type="entry name" value="TRANSCRIPTION FACTOR CASTOR PROTEIN MING -RELATED"/>
    <property type="match status" value="1"/>
</dbReference>
<evidence type="ECO:0000256" key="1">
    <source>
        <dbReference type="PROSITE-ProRule" id="PRU00042"/>
    </source>
</evidence>
<feature type="region of interest" description="Disordered" evidence="2">
    <location>
        <begin position="951"/>
        <end position="987"/>
    </location>
</feature>
<keyword evidence="1" id="KW-0479">Metal-binding</keyword>
<feature type="compositionally biased region" description="Basic and acidic residues" evidence="2">
    <location>
        <begin position="120"/>
        <end position="132"/>
    </location>
</feature>
<keyword evidence="5" id="KW-1185">Reference proteome</keyword>
<dbReference type="GO" id="GO:0045664">
    <property type="term" value="P:regulation of neuron differentiation"/>
    <property type="evidence" value="ECO:0007669"/>
    <property type="project" value="TreeGrafter"/>
</dbReference>
<dbReference type="SMART" id="SM00355">
    <property type="entry name" value="ZnF_C2H2"/>
    <property type="match status" value="11"/>
</dbReference>
<reference evidence="4" key="2">
    <citation type="submission" date="2025-09" db="UniProtKB">
        <authorList>
            <consortium name="Ensembl"/>
        </authorList>
    </citation>
    <scope>IDENTIFICATION</scope>
</reference>
<dbReference type="GO" id="GO:0000981">
    <property type="term" value="F:DNA-binding transcription factor activity, RNA polymerase II-specific"/>
    <property type="evidence" value="ECO:0007669"/>
    <property type="project" value="TreeGrafter"/>
</dbReference>
<reference evidence="4" key="1">
    <citation type="submission" date="2025-08" db="UniProtKB">
        <authorList>
            <consortium name="Ensembl"/>
        </authorList>
    </citation>
    <scope>IDENTIFICATION</scope>
</reference>
<feature type="domain" description="C2H2-type" evidence="3">
    <location>
        <begin position="716"/>
        <end position="745"/>
    </location>
</feature>
<feature type="region of interest" description="Disordered" evidence="2">
    <location>
        <begin position="1427"/>
        <end position="1451"/>
    </location>
</feature>
<organism evidence="4 5">
    <name type="scientific">Nothoprocta perdicaria</name>
    <name type="common">Chilean tinamou</name>
    <name type="synonym">Crypturus perdicarius</name>
    <dbReference type="NCBI Taxonomy" id="30464"/>
    <lineage>
        <taxon>Eukaryota</taxon>
        <taxon>Metazoa</taxon>
        <taxon>Chordata</taxon>
        <taxon>Craniata</taxon>
        <taxon>Vertebrata</taxon>
        <taxon>Euteleostomi</taxon>
        <taxon>Archelosauria</taxon>
        <taxon>Archosauria</taxon>
        <taxon>Dinosauria</taxon>
        <taxon>Saurischia</taxon>
        <taxon>Theropoda</taxon>
        <taxon>Coelurosauria</taxon>
        <taxon>Aves</taxon>
        <taxon>Palaeognathae</taxon>
        <taxon>Tinamiformes</taxon>
        <taxon>Tinamidae</taxon>
        <taxon>Nothoprocta</taxon>
    </lineage>
</organism>